<proteinExistence type="inferred from homology"/>
<dbReference type="GO" id="GO:0006412">
    <property type="term" value="P:translation"/>
    <property type="evidence" value="ECO:0007669"/>
    <property type="project" value="InterPro"/>
</dbReference>
<dbReference type="GO" id="GO:0005840">
    <property type="term" value="C:ribosome"/>
    <property type="evidence" value="ECO:0007669"/>
    <property type="project" value="UniProtKB-KW"/>
</dbReference>
<dbReference type="GO" id="GO:1990904">
    <property type="term" value="C:ribonucleoprotein complex"/>
    <property type="evidence" value="ECO:0007669"/>
    <property type="project" value="UniProtKB-KW"/>
</dbReference>
<dbReference type="InterPro" id="IPR036967">
    <property type="entry name" value="Ribosomal_uS11_sf"/>
</dbReference>
<evidence type="ECO:0000256" key="4">
    <source>
        <dbReference type="ARBA" id="ARBA00023274"/>
    </source>
</evidence>
<dbReference type="GO" id="GO:0009507">
    <property type="term" value="C:chloroplast"/>
    <property type="evidence" value="ECO:0007669"/>
    <property type="project" value="UniProtKB-SubCell"/>
</dbReference>
<comment type="subcellular location">
    <subcellularLocation>
        <location evidence="1">Plastid</location>
        <location evidence="1">Chloroplast</location>
    </subcellularLocation>
</comment>
<organism evidence="5">
    <name type="scientific">Dictyota dichotoma</name>
    <dbReference type="NCBI Taxonomy" id="2876"/>
    <lineage>
        <taxon>Eukaryota</taxon>
        <taxon>Sar</taxon>
        <taxon>Stramenopiles</taxon>
        <taxon>Ochrophyta</taxon>
        <taxon>PX clade</taxon>
        <taxon>Phaeophyceae</taxon>
        <taxon>Dictyotales</taxon>
        <taxon>Dictyotaceae</taxon>
        <taxon>Dictyota</taxon>
    </lineage>
</organism>
<keyword evidence="4" id="KW-0687">Ribonucleoprotein</keyword>
<dbReference type="PIRSF" id="PIRSF002131">
    <property type="entry name" value="Ribosomal_S11"/>
    <property type="match status" value="1"/>
</dbReference>
<dbReference type="AlphaFoldDB" id="Q2TUB4"/>
<sequence>MLSIIKKGLICVRTTKRNVLISLIDINEKKVKLSSSLGCLKGTGFDKRANYASVRAFSEIFTRKIQELGYTDVSLMLRGLGVSRVALIHVIRDYNLKLNRITDETLSSHNGCRPSKQRRKKIRTRISFKTKKLLSPGS</sequence>
<gene>
    <name evidence="5" type="primary">rps11</name>
</gene>
<dbReference type="InterPro" id="IPR001971">
    <property type="entry name" value="Ribosomal_uS11"/>
</dbReference>
<dbReference type="GeneID" id="3860878"/>
<evidence type="ECO:0000313" key="5">
    <source>
        <dbReference type="EMBL" id="AAS79081.1"/>
    </source>
</evidence>
<geneLocation type="mitochondrion" evidence="5"/>
<evidence type="ECO:0000256" key="3">
    <source>
        <dbReference type="ARBA" id="ARBA00022980"/>
    </source>
</evidence>
<dbReference type="RefSeq" id="YP_448696.1">
    <property type="nucleotide sequence ID" value="NC_007685.1"/>
</dbReference>
<reference evidence="5" key="2">
    <citation type="journal article" date="2006" name="Curr. Genet.">
        <title>Complete mitochondrial genomes of the three brown algae (Heterokonta: Phaeophyceae) Dictyota dichotoma, Fucus vesiculosus and Desmarestia viridis.</title>
        <authorList>
            <person name="Oudot-Le Secq M.P."/>
            <person name="Loiseaux-de Goer S."/>
            <person name="Stam W.T."/>
            <person name="Olsen J.L."/>
        </authorList>
    </citation>
    <scope>NUCLEOTIDE SEQUENCE</scope>
</reference>
<dbReference type="EMBL" id="AY500368">
    <property type="protein sequence ID" value="AAS79081.1"/>
    <property type="molecule type" value="Genomic_DNA"/>
</dbReference>
<accession>Q2TUB4</accession>
<dbReference type="HAMAP" id="MF_01310">
    <property type="entry name" value="Ribosomal_uS11"/>
    <property type="match status" value="1"/>
</dbReference>
<dbReference type="SUPFAM" id="SSF53137">
    <property type="entry name" value="Translational machinery components"/>
    <property type="match status" value="1"/>
</dbReference>
<protein>
    <submittedName>
        <fullName evidence="5">Ribosomal protein S11</fullName>
    </submittedName>
</protein>
<evidence type="ECO:0000256" key="2">
    <source>
        <dbReference type="ARBA" id="ARBA00006194"/>
    </source>
</evidence>
<dbReference type="Pfam" id="PF00411">
    <property type="entry name" value="Ribosomal_S11"/>
    <property type="match status" value="1"/>
</dbReference>
<comment type="similarity">
    <text evidence="2">Belongs to the universal ribosomal protein uS11 family.</text>
</comment>
<name>Q2TUB4_DICDH</name>
<reference evidence="5" key="1">
    <citation type="submission" date="2003-12" db="EMBL/GenBank/DDBJ databases">
        <authorList>
            <person name="Oudot-Le Secq M.-P."/>
            <person name="Stam W.T."/>
            <person name="Olsen J.L."/>
        </authorList>
    </citation>
    <scope>NUCLEOTIDE SEQUENCE</scope>
</reference>
<keyword evidence="3 5" id="KW-0689">Ribosomal protein</keyword>
<dbReference type="GO" id="GO:0003735">
    <property type="term" value="F:structural constituent of ribosome"/>
    <property type="evidence" value="ECO:0007669"/>
    <property type="project" value="InterPro"/>
</dbReference>
<dbReference type="Gene3D" id="3.30.420.80">
    <property type="entry name" value="Ribosomal protein S11"/>
    <property type="match status" value="1"/>
</dbReference>
<keyword evidence="5" id="KW-0496">Mitochondrion</keyword>
<evidence type="ECO:0000256" key="1">
    <source>
        <dbReference type="ARBA" id="ARBA00004229"/>
    </source>
</evidence>